<dbReference type="PROSITE" id="PS51257">
    <property type="entry name" value="PROKAR_LIPOPROTEIN"/>
    <property type="match status" value="1"/>
</dbReference>
<dbReference type="GO" id="GO:0008422">
    <property type="term" value="F:beta-glucosidase activity"/>
    <property type="evidence" value="ECO:0007669"/>
    <property type="project" value="TreeGrafter"/>
</dbReference>
<dbReference type="EC" id="3.2.1.4" evidence="4"/>
<dbReference type="Pfam" id="PF00150">
    <property type="entry name" value="Cellulase"/>
    <property type="match status" value="1"/>
</dbReference>
<dbReference type="Gene3D" id="2.60.120.260">
    <property type="entry name" value="Galactose-binding domain-like"/>
    <property type="match status" value="1"/>
</dbReference>
<evidence type="ECO:0000259" key="3">
    <source>
        <dbReference type="Pfam" id="PF00150"/>
    </source>
</evidence>
<sequence length="546" mass="63232">MKKISILIFALIIGCFSYAQSKQKNKISYLHTAGQDIVNESGKKIYLKGVGLGNWLLPEGYMWKFGALGDRPRNIEKVIVDLIGNKKAERFWKTFRQNYITEADIKQIAALGFNSVRPALNARLFLTEEENPVYIDEGFQLIDSLVSWCKKYKLYVILDMHAAPGGQTGANIDDSRNNSPELFIDQKNQDQLVNLWIKLAQRYKDEPAVAAYDLLNEPLPVGTGAADKYKHLLAPLYQRITTEIRKVDKHHMMTLEGYDWANNWSVFDKPFDKNVFYQFHYYCWARPDNLNNIDGYLKKRNELNTPVWVGETGEKGNAIYWATSQYFKTNNIGFSFWPWKKMDTQNTPYSIKKPNNWDLISGYTKGASKPDSVLAEKILNELLENIKIYNCVYFEDVCNAILTRIPGKIEAENYGHEGYNRSYFVLDTLKKSTFYRKSEPVQIKLDDGNTELLTSKQSVELQKSEWVIYDFGSEENKKYKLTIRASALNDPSQIIITVNDKEINFTVTKKDMTELIVGDFYLKKENNKLKILVKSNNLKFDWIEFK</sequence>
<feature type="domain" description="Glycoside hydrolase family 5" evidence="3">
    <location>
        <begin position="96"/>
        <end position="341"/>
    </location>
</feature>
<name>A0A1J5RFF7_9ZZZZ</name>
<reference evidence="4" key="1">
    <citation type="submission" date="2016-10" db="EMBL/GenBank/DDBJ databases">
        <title>Sequence of Gallionella enrichment culture.</title>
        <authorList>
            <person name="Poehlein A."/>
            <person name="Muehling M."/>
            <person name="Daniel R."/>
        </authorList>
    </citation>
    <scope>NUCLEOTIDE SEQUENCE</scope>
</reference>
<dbReference type="InterPro" id="IPR001547">
    <property type="entry name" value="Glyco_hydro_5"/>
</dbReference>
<dbReference type="GO" id="GO:0009251">
    <property type="term" value="P:glucan catabolic process"/>
    <property type="evidence" value="ECO:0007669"/>
    <property type="project" value="TreeGrafter"/>
</dbReference>
<comment type="caution">
    <text evidence="4">The sequence shown here is derived from an EMBL/GenBank/DDBJ whole genome shotgun (WGS) entry which is preliminary data.</text>
</comment>
<dbReference type="InterPro" id="IPR017853">
    <property type="entry name" value="GH"/>
</dbReference>
<proteinExistence type="predicted"/>
<dbReference type="SUPFAM" id="SSF51445">
    <property type="entry name" value="(Trans)glycosidases"/>
    <property type="match status" value="1"/>
</dbReference>
<dbReference type="PANTHER" id="PTHR31297">
    <property type="entry name" value="GLUCAN ENDO-1,6-BETA-GLUCOSIDASE B"/>
    <property type="match status" value="1"/>
</dbReference>
<dbReference type="PANTHER" id="PTHR31297:SF13">
    <property type="entry name" value="PUTATIVE-RELATED"/>
    <property type="match status" value="1"/>
</dbReference>
<dbReference type="InterPro" id="IPR050386">
    <property type="entry name" value="Glycosyl_hydrolase_5"/>
</dbReference>
<evidence type="ECO:0000256" key="1">
    <source>
        <dbReference type="ARBA" id="ARBA00022801"/>
    </source>
</evidence>
<keyword evidence="1 4" id="KW-0378">Hydrolase</keyword>
<dbReference type="Gene3D" id="3.20.20.80">
    <property type="entry name" value="Glycosidases"/>
    <property type="match status" value="1"/>
</dbReference>
<dbReference type="GO" id="GO:0008810">
    <property type="term" value="F:cellulase activity"/>
    <property type="evidence" value="ECO:0007669"/>
    <property type="project" value="UniProtKB-EC"/>
</dbReference>
<keyword evidence="2 4" id="KW-0326">Glycosidase</keyword>
<protein>
    <submittedName>
        <fullName evidence="4">Endoglucanase C307</fullName>
        <ecNumber evidence="4">3.2.1.4</ecNumber>
    </submittedName>
</protein>
<dbReference type="EMBL" id="MLJW01000281">
    <property type="protein sequence ID" value="OIQ90735.1"/>
    <property type="molecule type" value="Genomic_DNA"/>
</dbReference>
<accession>A0A1J5RFF7</accession>
<gene>
    <name evidence="4" type="ORF">GALL_273440</name>
</gene>
<dbReference type="GO" id="GO:0005576">
    <property type="term" value="C:extracellular region"/>
    <property type="evidence" value="ECO:0007669"/>
    <property type="project" value="TreeGrafter"/>
</dbReference>
<dbReference type="GO" id="GO:0009986">
    <property type="term" value="C:cell surface"/>
    <property type="evidence" value="ECO:0007669"/>
    <property type="project" value="TreeGrafter"/>
</dbReference>
<evidence type="ECO:0000256" key="2">
    <source>
        <dbReference type="ARBA" id="ARBA00023295"/>
    </source>
</evidence>
<evidence type="ECO:0000313" key="4">
    <source>
        <dbReference type="EMBL" id="OIQ90735.1"/>
    </source>
</evidence>
<organism evidence="4">
    <name type="scientific">mine drainage metagenome</name>
    <dbReference type="NCBI Taxonomy" id="410659"/>
    <lineage>
        <taxon>unclassified sequences</taxon>
        <taxon>metagenomes</taxon>
        <taxon>ecological metagenomes</taxon>
    </lineage>
</organism>
<dbReference type="AlphaFoldDB" id="A0A1J5RFF7"/>